<dbReference type="Proteomes" id="UP001519460">
    <property type="component" value="Unassembled WGS sequence"/>
</dbReference>
<accession>A0ABD0LJZ5</accession>
<keyword evidence="3" id="KW-1185">Reference proteome</keyword>
<gene>
    <name evidence="2" type="ORF">BaRGS_00008871</name>
</gene>
<dbReference type="InterPro" id="IPR013158">
    <property type="entry name" value="AID"/>
</dbReference>
<comment type="caution">
    <text evidence="2">The sequence shown here is derived from an EMBL/GenBank/DDBJ whole genome shotgun (WGS) entry which is preliminary data.</text>
</comment>
<feature type="domain" description="Activation-induced cytidine deaminase AID" evidence="1">
    <location>
        <begin position="54"/>
        <end position="221"/>
    </location>
</feature>
<name>A0ABD0LJZ5_9CAEN</name>
<reference evidence="2 3" key="1">
    <citation type="journal article" date="2023" name="Sci. Data">
        <title>Genome assembly of the Korean intertidal mud-creeper Batillaria attramentaria.</title>
        <authorList>
            <person name="Patra A.K."/>
            <person name="Ho P.T."/>
            <person name="Jun S."/>
            <person name="Lee S.J."/>
            <person name="Kim Y."/>
            <person name="Won Y.J."/>
        </authorList>
    </citation>
    <scope>NUCLEOTIDE SEQUENCE [LARGE SCALE GENOMIC DNA]</scope>
    <source>
        <strain evidence="2">Wonlab-2016</strain>
    </source>
</reference>
<evidence type="ECO:0000259" key="1">
    <source>
        <dbReference type="Pfam" id="PF08210"/>
    </source>
</evidence>
<protein>
    <recommendedName>
        <fullName evidence="1">Activation-induced cytidine deaminase AID domain-containing protein</fullName>
    </recommendedName>
</protein>
<dbReference type="Gene3D" id="3.40.140.10">
    <property type="entry name" value="Cytidine Deaminase, domain 2"/>
    <property type="match status" value="1"/>
</dbReference>
<evidence type="ECO:0000313" key="3">
    <source>
        <dbReference type="Proteomes" id="UP001519460"/>
    </source>
</evidence>
<sequence>MEVFKTFLNTMLHTESNDHLDLPDVSCSIVQVQYDDGDQRPSRFFLFREPPGFEHVEGKMVREVKEHLQSLAPARSENSRLRITCYQNYSPCTNSLRDDNKECAQALIQFHSDASGICSTYNLTMEIVFVGLYNIIRPYCFYDCVNGTNRRHCQHPPLYTLGQRPAVSTANVQGLKSLAQAGIRLRTFEDPDYNAVIDYLVTQQGADRQTLQAAWDNVRGRRQREDGFMQRDCEGLGISLSDIATSPAYQHP</sequence>
<dbReference type="AlphaFoldDB" id="A0ABD0LJZ5"/>
<dbReference type="Pfam" id="PF08210">
    <property type="entry name" value="APOBEC_N"/>
    <property type="match status" value="1"/>
</dbReference>
<organism evidence="2 3">
    <name type="scientific">Batillaria attramentaria</name>
    <dbReference type="NCBI Taxonomy" id="370345"/>
    <lineage>
        <taxon>Eukaryota</taxon>
        <taxon>Metazoa</taxon>
        <taxon>Spiralia</taxon>
        <taxon>Lophotrochozoa</taxon>
        <taxon>Mollusca</taxon>
        <taxon>Gastropoda</taxon>
        <taxon>Caenogastropoda</taxon>
        <taxon>Sorbeoconcha</taxon>
        <taxon>Cerithioidea</taxon>
        <taxon>Batillariidae</taxon>
        <taxon>Batillaria</taxon>
    </lineage>
</organism>
<dbReference type="EMBL" id="JACVVK020000041">
    <property type="protein sequence ID" value="KAK7499780.1"/>
    <property type="molecule type" value="Genomic_DNA"/>
</dbReference>
<proteinExistence type="predicted"/>
<evidence type="ECO:0000313" key="2">
    <source>
        <dbReference type="EMBL" id="KAK7499780.1"/>
    </source>
</evidence>